<feature type="non-terminal residue" evidence="3">
    <location>
        <position position="1"/>
    </location>
</feature>
<feature type="compositionally biased region" description="Basic and acidic residues" evidence="1">
    <location>
        <begin position="260"/>
        <end position="278"/>
    </location>
</feature>
<evidence type="ECO:0000256" key="1">
    <source>
        <dbReference type="SAM" id="MobiDB-lite"/>
    </source>
</evidence>
<dbReference type="EMBL" id="CATQJA010001768">
    <property type="protein sequence ID" value="CAJ0568552.1"/>
    <property type="molecule type" value="Genomic_DNA"/>
</dbReference>
<feature type="domain" description="BAR" evidence="2">
    <location>
        <begin position="35"/>
        <end position="256"/>
    </location>
</feature>
<accession>A0AA36CGF0</accession>
<evidence type="ECO:0000313" key="4">
    <source>
        <dbReference type="Proteomes" id="UP001177023"/>
    </source>
</evidence>
<gene>
    <name evidence="3" type="ORF">MSPICULIGERA_LOCUS7069</name>
</gene>
<dbReference type="GO" id="GO:0005737">
    <property type="term" value="C:cytoplasm"/>
    <property type="evidence" value="ECO:0007669"/>
    <property type="project" value="InterPro"/>
</dbReference>
<dbReference type="Pfam" id="PF03114">
    <property type="entry name" value="BAR"/>
    <property type="match status" value="1"/>
</dbReference>
<organism evidence="3 4">
    <name type="scientific">Mesorhabditis spiculigera</name>
    <dbReference type="NCBI Taxonomy" id="96644"/>
    <lineage>
        <taxon>Eukaryota</taxon>
        <taxon>Metazoa</taxon>
        <taxon>Ecdysozoa</taxon>
        <taxon>Nematoda</taxon>
        <taxon>Chromadorea</taxon>
        <taxon>Rhabditida</taxon>
        <taxon>Rhabditina</taxon>
        <taxon>Rhabditomorpha</taxon>
        <taxon>Rhabditoidea</taxon>
        <taxon>Rhabditidae</taxon>
        <taxon>Mesorhabditinae</taxon>
        <taxon>Mesorhabditis</taxon>
    </lineage>
</organism>
<sequence length="343" mass="38820">MTEKPGKPVVPPANGEAGKAEGGEKEQKQKKPSVWSKLKTKVGTKIGLVERTTLEPKFVEERLNVERYRARVDRLLDGFEAVLQPDPKVLAIPSNGALPVAGELSWELLARASGALHCCLTNDYQQGMMWLVLLANKLACIEREGLTRMRGSIRHVRQFVTTDHKRMKEMVEKVDECLHTMDATRHEIKAAKAPDELERVGKIYVRSIREFDSTCKEINEVIQTLNDTRYRHQKNTVAFYDMMEQYHRRMATAIHDALKDVNPDGIHKNEPKPKERPTAARHSMMNRVAVAATSTEQHTKEKTTDGKTEGRTEGKTDAKTETKADGKTTTEGNKEDHEEEKPE</sequence>
<dbReference type="Gene3D" id="1.20.1270.60">
    <property type="entry name" value="Arfaptin homology (AH) domain/BAR domain"/>
    <property type="match status" value="1"/>
</dbReference>
<evidence type="ECO:0000313" key="3">
    <source>
        <dbReference type="EMBL" id="CAJ0568552.1"/>
    </source>
</evidence>
<dbReference type="AlphaFoldDB" id="A0AA36CGF0"/>
<dbReference type="SUPFAM" id="SSF103657">
    <property type="entry name" value="BAR/IMD domain-like"/>
    <property type="match status" value="1"/>
</dbReference>
<proteinExistence type="predicted"/>
<feature type="region of interest" description="Disordered" evidence="1">
    <location>
        <begin position="1"/>
        <end position="36"/>
    </location>
</feature>
<name>A0AA36CGF0_9BILA</name>
<feature type="region of interest" description="Disordered" evidence="1">
    <location>
        <begin position="260"/>
        <end position="343"/>
    </location>
</feature>
<reference evidence="3" key="1">
    <citation type="submission" date="2023-06" db="EMBL/GenBank/DDBJ databases">
        <authorList>
            <person name="Delattre M."/>
        </authorList>
    </citation>
    <scope>NUCLEOTIDE SEQUENCE</scope>
    <source>
        <strain evidence="3">AF72</strain>
    </source>
</reference>
<dbReference type="InterPro" id="IPR027267">
    <property type="entry name" value="AH/BAR_dom_sf"/>
</dbReference>
<dbReference type="Proteomes" id="UP001177023">
    <property type="component" value="Unassembled WGS sequence"/>
</dbReference>
<keyword evidence="4" id="KW-1185">Reference proteome</keyword>
<protein>
    <recommendedName>
        <fullName evidence="2">BAR domain-containing protein</fullName>
    </recommendedName>
</protein>
<feature type="compositionally biased region" description="Basic and acidic residues" evidence="1">
    <location>
        <begin position="18"/>
        <end position="29"/>
    </location>
</feature>
<feature type="compositionally biased region" description="Basic and acidic residues" evidence="1">
    <location>
        <begin position="297"/>
        <end position="343"/>
    </location>
</feature>
<comment type="caution">
    <text evidence="3">The sequence shown here is derived from an EMBL/GenBank/DDBJ whole genome shotgun (WGS) entry which is preliminary data.</text>
</comment>
<evidence type="ECO:0000259" key="2">
    <source>
        <dbReference type="Pfam" id="PF03114"/>
    </source>
</evidence>
<dbReference type="InterPro" id="IPR004148">
    <property type="entry name" value="BAR_dom"/>
</dbReference>